<keyword evidence="4 6" id="KW-1133">Transmembrane helix</keyword>
<feature type="transmembrane region" description="Helical" evidence="6">
    <location>
        <begin position="388"/>
        <end position="411"/>
    </location>
</feature>
<dbReference type="SUPFAM" id="SSF56784">
    <property type="entry name" value="HAD-like"/>
    <property type="match status" value="1"/>
</dbReference>
<protein>
    <submittedName>
        <fullName evidence="7">UbiA family prenyltransferase</fullName>
    </submittedName>
</protein>
<evidence type="ECO:0000256" key="6">
    <source>
        <dbReference type="SAM" id="Phobius"/>
    </source>
</evidence>
<accession>A0ABT7F1X8</accession>
<feature type="transmembrane region" description="Helical" evidence="6">
    <location>
        <begin position="321"/>
        <end position="341"/>
    </location>
</feature>
<feature type="transmembrane region" description="Helical" evidence="6">
    <location>
        <begin position="347"/>
        <end position="367"/>
    </location>
</feature>
<comment type="caution">
    <text evidence="7">The sequence shown here is derived from an EMBL/GenBank/DDBJ whole genome shotgun (WGS) entry which is preliminary data.</text>
</comment>
<dbReference type="InterPro" id="IPR044878">
    <property type="entry name" value="UbiA_sf"/>
</dbReference>
<gene>
    <name evidence="7" type="ORF">QO033_13010</name>
</gene>
<dbReference type="NCBIfam" id="NF006088">
    <property type="entry name" value="PRK08238.1"/>
    <property type="match status" value="1"/>
</dbReference>
<proteinExistence type="predicted"/>
<dbReference type="InterPro" id="IPR000537">
    <property type="entry name" value="UbiA_prenyltransferase"/>
</dbReference>
<dbReference type="EMBL" id="JASNJD010000008">
    <property type="protein sequence ID" value="MDK3018597.1"/>
    <property type="molecule type" value="Genomic_DNA"/>
</dbReference>
<evidence type="ECO:0000256" key="3">
    <source>
        <dbReference type="ARBA" id="ARBA00022692"/>
    </source>
</evidence>
<comment type="subcellular location">
    <subcellularLocation>
        <location evidence="1">Membrane</location>
        <topology evidence="1">Multi-pass membrane protein</topology>
    </subcellularLocation>
</comment>
<keyword evidence="2" id="KW-1003">Cell membrane</keyword>
<evidence type="ECO:0000256" key="2">
    <source>
        <dbReference type="ARBA" id="ARBA00022475"/>
    </source>
</evidence>
<dbReference type="Pfam" id="PF01040">
    <property type="entry name" value="UbiA"/>
    <property type="match status" value="1"/>
</dbReference>
<organism evidence="7 8">
    <name type="scientific">Pseudodonghicola flavimaris</name>
    <dbReference type="NCBI Taxonomy" id="3050036"/>
    <lineage>
        <taxon>Bacteria</taxon>
        <taxon>Pseudomonadati</taxon>
        <taxon>Pseudomonadota</taxon>
        <taxon>Alphaproteobacteria</taxon>
        <taxon>Rhodobacterales</taxon>
        <taxon>Paracoccaceae</taxon>
        <taxon>Pseudodonghicola</taxon>
    </lineage>
</organism>
<evidence type="ECO:0000313" key="8">
    <source>
        <dbReference type="Proteomes" id="UP001243757"/>
    </source>
</evidence>
<feature type="transmembrane region" description="Helical" evidence="6">
    <location>
        <begin position="227"/>
        <end position="249"/>
    </location>
</feature>
<keyword evidence="5 6" id="KW-0472">Membrane</keyword>
<reference evidence="7 8" key="1">
    <citation type="submission" date="2023-05" db="EMBL/GenBank/DDBJ databases">
        <title>Pseudodonghicola sp. nov.</title>
        <authorList>
            <person name="Huang J."/>
        </authorList>
    </citation>
    <scope>NUCLEOTIDE SEQUENCE [LARGE SCALE GENOMIC DNA]</scope>
    <source>
        <strain evidence="7 8">IC7</strain>
    </source>
</reference>
<keyword evidence="3 6" id="KW-0812">Transmembrane</keyword>
<dbReference type="InterPro" id="IPR023214">
    <property type="entry name" value="HAD_sf"/>
</dbReference>
<feature type="transmembrane region" description="Helical" evidence="6">
    <location>
        <begin position="461"/>
        <end position="477"/>
    </location>
</feature>
<evidence type="ECO:0000256" key="4">
    <source>
        <dbReference type="ARBA" id="ARBA00022989"/>
    </source>
</evidence>
<dbReference type="Gene3D" id="3.40.50.1000">
    <property type="entry name" value="HAD superfamily/HAD-like"/>
    <property type="match status" value="1"/>
</dbReference>
<sequence>MVTETPDQPADTVPLILDVDGTLLRTDLIYESFWAAIGQDFPATLRAVSRHIGAPARLKHALIAIAAPAVEALPIRDPVLARARAALAAGRPVHLVSGSDQALIDALAARLGLAGPHFGSTPDLNLTDANKAAFLKERFGAGGFDYIGNARPDLKSWALARRVIAVAPPAALRRQLEALGQPVEIIEDRPRPGALLRELRPHQWVKNLLVFVPLLAAHHFAPLAIAQVGLAFAAFCLGASSIYILNDLLDLDGDRHHPEKRFRPLAAGELPIPGSMLASAALAGLALILGLAAGPPVAALTLLYMAGSLGYSLWLKKRRWLDVLALAALFLLRVVSGAVAAKVAIPPILLAFAFVVFFVLACVKRMTALSRLKLRGHLPRRGYVPADLLKLEWAAYVAIPLSAALFLLYVFGPEAAALYDRRVLLSLAVVPVIAWLYRVVRLSTNGQEDYDPVRFVLHDRIGMGIALAGLLLLILAAV</sequence>
<dbReference type="InterPro" id="IPR036412">
    <property type="entry name" value="HAD-like_sf"/>
</dbReference>
<dbReference type="RefSeq" id="WP_284481411.1">
    <property type="nucleotide sequence ID" value="NZ_JASNJD010000008.1"/>
</dbReference>
<keyword evidence="8" id="KW-1185">Reference proteome</keyword>
<dbReference type="Proteomes" id="UP001243757">
    <property type="component" value="Unassembled WGS sequence"/>
</dbReference>
<feature type="transmembrane region" description="Helical" evidence="6">
    <location>
        <begin position="423"/>
        <end position="440"/>
    </location>
</feature>
<evidence type="ECO:0000256" key="5">
    <source>
        <dbReference type="ARBA" id="ARBA00023136"/>
    </source>
</evidence>
<name>A0ABT7F1X8_9RHOB</name>
<evidence type="ECO:0000256" key="1">
    <source>
        <dbReference type="ARBA" id="ARBA00004141"/>
    </source>
</evidence>
<dbReference type="Gene3D" id="1.10.357.140">
    <property type="entry name" value="UbiA prenyltransferase"/>
    <property type="match status" value="1"/>
</dbReference>
<feature type="transmembrane region" description="Helical" evidence="6">
    <location>
        <begin position="270"/>
        <end position="291"/>
    </location>
</feature>
<feature type="transmembrane region" description="Helical" evidence="6">
    <location>
        <begin position="297"/>
        <end position="314"/>
    </location>
</feature>
<dbReference type="CDD" id="cd13963">
    <property type="entry name" value="PT_UbiA_2"/>
    <property type="match status" value="1"/>
</dbReference>
<evidence type="ECO:0000313" key="7">
    <source>
        <dbReference type="EMBL" id="MDK3018597.1"/>
    </source>
</evidence>